<evidence type="ECO:0000256" key="10">
    <source>
        <dbReference type="SAM" id="MobiDB-lite"/>
    </source>
</evidence>
<evidence type="ECO:0000256" key="2">
    <source>
        <dbReference type="ARBA" id="ARBA00011358"/>
    </source>
</evidence>
<evidence type="ECO:0000256" key="11">
    <source>
        <dbReference type="SAM" id="Phobius"/>
    </source>
</evidence>
<comment type="caution">
    <text evidence="12">The sequence shown here is derived from an EMBL/GenBank/DDBJ whole genome shotgun (WGS) entry which is preliminary data.</text>
</comment>
<proteinExistence type="inferred from homology"/>
<dbReference type="PANTHER" id="PTHR30561:SF2">
    <property type="entry name" value="SPERMIDINE EXPORT PROTEIN MDTJ"/>
    <property type="match status" value="1"/>
</dbReference>
<accession>A0A9D1PXB6</accession>
<feature type="compositionally biased region" description="Low complexity" evidence="10">
    <location>
        <begin position="155"/>
        <end position="168"/>
    </location>
</feature>
<protein>
    <recommendedName>
        <fullName evidence="3">Spermidine export protein MdtJ</fullName>
    </recommendedName>
</protein>
<dbReference type="PANTHER" id="PTHR30561">
    <property type="entry name" value="SMR FAMILY PROTON-DEPENDENT DRUG EFFLUX TRANSPORTER SUGE"/>
    <property type="match status" value="1"/>
</dbReference>
<comment type="similarity">
    <text evidence="9">Belongs to the drug/metabolite transporter (DMT) superfamily. Small multidrug resistance (SMR) (TC 2.A.7.1) family.</text>
</comment>
<evidence type="ECO:0000313" key="13">
    <source>
        <dbReference type="Proteomes" id="UP000886752"/>
    </source>
</evidence>
<dbReference type="GO" id="GO:0015220">
    <property type="term" value="F:choline transmembrane transporter activity"/>
    <property type="evidence" value="ECO:0007669"/>
    <property type="project" value="TreeGrafter"/>
</dbReference>
<keyword evidence="7 11" id="KW-1133">Transmembrane helix</keyword>
<dbReference type="GO" id="GO:0005886">
    <property type="term" value="C:plasma membrane"/>
    <property type="evidence" value="ECO:0007669"/>
    <property type="project" value="UniProtKB-SubCell"/>
</dbReference>
<dbReference type="SUPFAM" id="SSF103481">
    <property type="entry name" value="Multidrug resistance efflux transporter EmrE"/>
    <property type="match status" value="1"/>
</dbReference>
<name>A0A9D1PXB6_9BACT</name>
<organism evidence="12 13">
    <name type="scientific">Candidatus Desulfovibrio intestinipullorum</name>
    <dbReference type="NCBI Taxonomy" id="2838536"/>
    <lineage>
        <taxon>Bacteria</taxon>
        <taxon>Pseudomonadati</taxon>
        <taxon>Thermodesulfobacteriota</taxon>
        <taxon>Desulfovibrionia</taxon>
        <taxon>Desulfovibrionales</taxon>
        <taxon>Desulfovibrionaceae</taxon>
        <taxon>Desulfovibrio</taxon>
    </lineage>
</organism>
<sequence>MNNDRPIQLAGQDPATKTHLHAHLQPTTWVHWFYLVCAIVLEVAASTVMVLSHQWTFAHARTLGLGLMWLGIALSYISLARSTTGLPVGVAFAFWEGLGLVLVTISGFFILGEELSWQRCLGLACVLCGALLVNRGTSHGEPQPCPQADAQKSRSATADSASATATDANSMRRAS</sequence>
<dbReference type="Gene3D" id="1.10.3730.20">
    <property type="match status" value="1"/>
</dbReference>
<keyword evidence="8 11" id="KW-0472">Membrane</keyword>
<dbReference type="GO" id="GO:0015199">
    <property type="term" value="F:amino-acid betaine transmembrane transporter activity"/>
    <property type="evidence" value="ECO:0007669"/>
    <property type="project" value="TreeGrafter"/>
</dbReference>
<reference evidence="12" key="1">
    <citation type="journal article" date="2021" name="PeerJ">
        <title>Extensive microbial diversity within the chicken gut microbiome revealed by metagenomics and culture.</title>
        <authorList>
            <person name="Gilroy R."/>
            <person name="Ravi A."/>
            <person name="Getino M."/>
            <person name="Pursley I."/>
            <person name="Horton D.L."/>
            <person name="Alikhan N.F."/>
            <person name="Baker D."/>
            <person name="Gharbi K."/>
            <person name="Hall N."/>
            <person name="Watson M."/>
            <person name="Adriaenssens E.M."/>
            <person name="Foster-Nyarko E."/>
            <person name="Jarju S."/>
            <person name="Secka A."/>
            <person name="Antonio M."/>
            <person name="Oren A."/>
            <person name="Chaudhuri R.R."/>
            <person name="La Ragione R."/>
            <person name="Hildebrand F."/>
            <person name="Pallen M.J."/>
        </authorList>
    </citation>
    <scope>NUCLEOTIDE SEQUENCE</scope>
    <source>
        <strain evidence="12">ChiHecec2B26-446</strain>
    </source>
</reference>
<evidence type="ECO:0000256" key="9">
    <source>
        <dbReference type="RuleBase" id="RU003942"/>
    </source>
</evidence>
<dbReference type="InterPro" id="IPR037185">
    <property type="entry name" value="EmrE-like"/>
</dbReference>
<comment type="subcellular location">
    <subcellularLocation>
        <location evidence="1">Cell inner membrane</location>
        <topology evidence="1">Multi-pass membrane protein</topology>
    </subcellularLocation>
    <subcellularLocation>
        <location evidence="9">Cell membrane</location>
        <topology evidence="9">Multi-pass membrane protein</topology>
    </subcellularLocation>
</comment>
<evidence type="ECO:0000256" key="6">
    <source>
        <dbReference type="ARBA" id="ARBA00022692"/>
    </source>
</evidence>
<dbReference type="Proteomes" id="UP000886752">
    <property type="component" value="Unassembled WGS sequence"/>
</dbReference>
<dbReference type="AlphaFoldDB" id="A0A9D1PXB6"/>
<feature type="region of interest" description="Disordered" evidence="10">
    <location>
        <begin position="141"/>
        <end position="175"/>
    </location>
</feature>
<dbReference type="GO" id="GO:0015297">
    <property type="term" value="F:antiporter activity"/>
    <property type="evidence" value="ECO:0007669"/>
    <property type="project" value="TreeGrafter"/>
</dbReference>
<dbReference type="InterPro" id="IPR045324">
    <property type="entry name" value="Small_multidrug_res"/>
</dbReference>
<dbReference type="Pfam" id="PF00893">
    <property type="entry name" value="Multi_Drug_Res"/>
    <property type="match status" value="1"/>
</dbReference>
<keyword evidence="5" id="KW-0997">Cell inner membrane</keyword>
<gene>
    <name evidence="12" type="ORF">H9894_07365</name>
</gene>
<reference evidence="12" key="2">
    <citation type="submission" date="2021-04" db="EMBL/GenBank/DDBJ databases">
        <authorList>
            <person name="Gilroy R."/>
        </authorList>
    </citation>
    <scope>NUCLEOTIDE SEQUENCE</scope>
    <source>
        <strain evidence="12">ChiHecec2B26-446</strain>
    </source>
</reference>
<feature type="transmembrane region" description="Helical" evidence="11">
    <location>
        <begin position="32"/>
        <end position="51"/>
    </location>
</feature>
<dbReference type="InterPro" id="IPR000390">
    <property type="entry name" value="Small_drug/metabolite_transptr"/>
</dbReference>
<dbReference type="GO" id="GO:1903711">
    <property type="term" value="P:spermidine transmembrane transport"/>
    <property type="evidence" value="ECO:0007669"/>
    <property type="project" value="TreeGrafter"/>
</dbReference>
<evidence type="ECO:0000256" key="8">
    <source>
        <dbReference type="ARBA" id="ARBA00023136"/>
    </source>
</evidence>
<dbReference type="GO" id="GO:0031460">
    <property type="term" value="P:glycine betaine transport"/>
    <property type="evidence" value="ECO:0007669"/>
    <property type="project" value="TreeGrafter"/>
</dbReference>
<evidence type="ECO:0000256" key="1">
    <source>
        <dbReference type="ARBA" id="ARBA00004429"/>
    </source>
</evidence>
<evidence type="ECO:0000256" key="4">
    <source>
        <dbReference type="ARBA" id="ARBA00022475"/>
    </source>
</evidence>
<keyword evidence="4" id="KW-1003">Cell membrane</keyword>
<evidence type="ECO:0000256" key="5">
    <source>
        <dbReference type="ARBA" id="ARBA00022519"/>
    </source>
</evidence>
<evidence type="ECO:0000313" key="12">
    <source>
        <dbReference type="EMBL" id="HIW00991.1"/>
    </source>
</evidence>
<dbReference type="EMBL" id="DXHV01000069">
    <property type="protein sequence ID" value="HIW00991.1"/>
    <property type="molecule type" value="Genomic_DNA"/>
</dbReference>
<feature type="transmembrane region" description="Helical" evidence="11">
    <location>
        <begin position="92"/>
        <end position="111"/>
    </location>
</feature>
<feature type="transmembrane region" description="Helical" evidence="11">
    <location>
        <begin position="63"/>
        <end position="80"/>
    </location>
</feature>
<keyword evidence="6 9" id="KW-0812">Transmembrane</keyword>
<evidence type="ECO:0000256" key="3">
    <source>
        <dbReference type="ARBA" id="ARBA00021112"/>
    </source>
</evidence>
<comment type="subunit">
    <text evidence="2">Forms a complex with MdtI.</text>
</comment>
<evidence type="ECO:0000256" key="7">
    <source>
        <dbReference type="ARBA" id="ARBA00022989"/>
    </source>
</evidence>